<proteinExistence type="predicted"/>
<dbReference type="InterPro" id="IPR016032">
    <property type="entry name" value="Sig_transdc_resp-reg_C-effctor"/>
</dbReference>
<dbReference type="Gene3D" id="6.10.250.690">
    <property type="match status" value="1"/>
</dbReference>
<evidence type="ECO:0000256" key="5">
    <source>
        <dbReference type="PROSITE-ProRule" id="PRU01091"/>
    </source>
</evidence>
<dbReference type="PROSITE" id="PS50110">
    <property type="entry name" value="RESPONSE_REGULATORY"/>
    <property type="match status" value="1"/>
</dbReference>
<dbReference type="Gene3D" id="3.40.50.2300">
    <property type="match status" value="1"/>
</dbReference>
<name>A0ABP7P3Q9_9GAMM</name>
<dbReference type="InterPro" id="IPR011006">
    <property type="entry name" value="CheY-like_superfamily"/>
</dbReference>
<reference evidence="9" key="1">
    <citation type="journal article" date="2019" name="Int. J. Syst. Evol. Microbiol.">
        <title>The Global Catalogue of Microorganisms (GCM) 10K type strain sequencing project: providing services to taxonomists for standard genome sequencing and annotation.</title>
        <authorList>
            <consortium name="The Broad Institute Genomics Platform"/>
            <consortium name="The Broad Institute Genome Sequencing Center for Infectious Disease"/>
            <person name="Wu L."/>
            <person name="Ma J."/>
        </authorList>
    </citation>
    <scope>NUCLEOTIDE SEQUENCE [LARGE SCALE GENOMIC DNA]</scope>
    <source>
        <strain evidence="9">JCM 17555</strain>
    </source>
</reference>
<dbReference type="SMART" id="SM00862">
    <property type="entry name" value="Trans_reg_C"/>
    <property type="match status" value="1"/>
</dbReference>
<feature type="modified residue" description="4-aspartylphosphate" evidence="4">
    <location>
        <position position="51"/>
    </location>
</feature>
<evidence type="ECO:0000256" key="2">
    <source>
        <dbReference type="ARBA" id="ARBA00023012"/>
    </source>
</evidence>
<dbReference type="SUPFAM" id="SSF46894">
    <property type="entry name" value="C-terminal effector domain of the bipartite response regulators"/>
    <property type="match status" value="1"/>
</dbReference>
<dbReference type="RefSeq" id="WP_344805235.1">
    <property type="nucleotide sequence ID" value="NZ_BAABBO010000007.1"/>
</dbReference>
<keyword evidence="2" id="KW-0902">Two-component regulatory system</keyword>
<feature type="DNA-binding region" description="OmpR/PhoB-type" evidence="5">
    <location>
        <begin position="129"/>
        <end position="228"/>
    </location>
</feature>
<dbReference type="EMBL" id="BAABBO010000007">
    <property type="protein sequence ID" value="GAA3959068.1"/>
    <property type="molecule type" value="Genomic_DNA"/>
</dbReference>
<dbReference type="Pfam" id="PF00486">
    <property type="entry name" value="Trans_reg_C"/>
    <property type="match status" value="1"/>
</dbReference>
<dbReference type="InterPro" id="IPR001789">
    <property type="entry name" value="Sig_transdc_resp-reg_receiver"/>
</dbReference>
<evidence type="ECO:0000313" key="9">
    <source>
        <dbReference type="Proteomes" id="UP001501337"/>
    </source>
</evidence>
<sequence>MSIILLEDDQGIADNVRATLATNGISCQHFSDGERFLYAALNRTWDLAIMDWQLPGRSGIEVLKDLRGRQRWPMPVLFLTQRDDESDIVMALDAGADDYMIKPPRKGELCARVRALCRRGSHVQDDTRDQSSHFGCYSLNVEAGTVSFKGQTPPLTDMDFKLARFMFENCNRLLTREYLLEQIWGLRGGLKTRTVDTHISKLRRLLQLYPENGFRVKTVYQRGYRLESVDSSTPADANLPADNPVS</sequence>
<keyword evidence="9" id="KW-1185">Reference proteome</keyword>
<dbReference type="SUPFAM" id="SSF52172">
    <property type="entry name" value="CheY-like"/>
    <property type="match status" value="1"/>
</dbReference>
<dbReference type="InterPro" id="IPR039420">
    <property type="entry name" value="WalR-like"/>
</dbReference>
<accession>A0ABP7P3Q9</accession>
<dbReference type="PANTHER" id="PTHR48111:SF40">
    <property type="entry name" value="PHOSPHATE REGULON TRANSCRIPTIONAL REGULATORY PROTEIN PHOB"/>
    <property type="match status" value="1"/>
</dbReference>
<dbReference type="Proteomes" id="UP001501337">
    <property type="component" value="Unassembled WGS sequence"/>
</dbReference>
<keyword evidence="3 5" id="KW-0238">DNA-binding</keyword>
<dbReference type="CDD" id="cd00383">
    <property type="entry name" value="trans_reg_C"/>
    <property type="match status" value="1"/>
</dbReference>
<evidence type="ECO:0000256" key="1">
    <source>
        <dbReference type="ARBA" id="ARBA00022553"/>
    </source>
</evidence>
<organism evidence="8 9">
    <name type="scientific">Allohahella marinimesophila</name>
    <dbReference type="NCBI Taxonomy" id="1054972"/>
    <lineage>
        <taxon>Bacteria</taxon>
        <taxon>Pseudomonadati</taxon>
        <taxon>Pseudomonadota</taxon>
        <taxon>Gammaproteobacteria</taxon>
        <taxon>Oceanospirillales</taxon>
        <taxon>Hahellaceae</taxon>
        <taxon>Allohahella</taxon>
    </lineage>
</organism>
<dbReference type="InterPro" id="IPR001867">
    <property type="entry name" value="OmpR/PhoB-type_DNA-bd"/>
</dbReference>
<dbReference type="SMART" id="SM00448">
    <property type="entry name" value="REC"/>
    <property type="match status" value="1"/>
</dbReference>
<protein>
    <submittedName>
        <fullName evidence="8">Response regulator transcription factor</fullName>
    </submittedName>
</protein>
<comment type="caution">
    <text evidence="8">The sequence shown here is derived from an EMBL/GenBank/DDBJ whole genome shotgun (WGS) entry which is preliminary data.</text>
</comment>
<evidence type="ECO:0000259" key="7">
    <source>
        <dbReference type="PROSITE" id="PS51755"/>
    </source>
</evidence>
<keyword evidence="1 4" id="KW-0597">Phosphoprotein</keyword>
<feature type="domain" description="OmpR/PhoB-type" evidence="7">
    <location>
        <begin position="129"/>
        <end position="228"/>
    </location>
</feature>
<dbReference type="PANTHER" id="PTHR48111">
    <property type="entry name" value="REGULATOR OF RPOS"/>
    <property type="match status" value="1"/>
</dbReference>
<feature type="domain" description="Response regulatory" evidence="6">
    <location>
        <begin position="2"/>
        <end position="117"/>
    </location>
</feature>
<dbReference type="Gene3D" id="1.10.10.10">
    <property type="entry name" value="Winged helix-like DNA-binding domain superfamily/Winged helix DNA-binding domain"/>
    <property type="match status" value="1"/>
</dbReference>
<dbReference type="PROSITE" id="PS51755">
    <property type="entry name" value="OMPR_PHOB"/>
    <property type="match status" value="1"/>
</dbReference>
<evidence type="ECO:0000256" key="4">
    <source>
        <dbReference type="PROSITE-ProRule" id="PRU00169"/>
    </source>
</evidence>
<dbReference type="InterPro" id="IPR036388">
    <property type="entry name" value="WH-like_DNA-bd_sf"/>
</dbReference>
<dbReference type="Pfam" id="PF00072">
    <property type="entry name" value="Response_reg"/>
    <property type="match status" value="1"/>
</dbReference>
<evidence type="ECO:0000256" key="3">
    <source>
        <dbReference type="ARBA" id="ARBA00023125"/>
    </source>
</evidence>
<evidence type="ECO:0000313" key="8">
    <source>
        <dbReference type="EMBL" id="GAA3959068.1"/>
    </source>
</evidence>
<evidence type="ECO:0000259" key="6">
    <source>
        <dbReference type="PROSITE" id="PS50110"/>
    </source>
</evidence>
<dbReference type="CDD" id="cd17574">
    <property type="entry name" value="REC_OmpR"/>
    <property type="match status" value="1"/>
</dbReference>
<gene>
    <name evidence="8" type="ORF">GCM10022278_16770</name>
</gene>